<feature type="domain" description="Helicase/UvrB N-terminal" evidence="1">
    <location>
        <begin position="42"/>
        <end position="260"/>
    </location>
</feature>
<reference evidence="2 3" key="2">
    <citation type="journal article" date="2011" name="ISME J.">
        <title>RNA-seq reveals cooperative metabolic interactions between two termite-gut spirochete species in co-culture.</title>
        <authorList>
            <person name="Rosenthal A.Z."/>
            <person name="Matson E.G."/>
            <person name="Eldar A."/>
            <person name="Leadbetter J.R."/>
        </authorList>
    </citation>
    <scope>NUCLEOTIDE SEQUENCE [LARGE SCALE GENOMIC DNA]</scope>
    <source>
        <strain evidence="3">ATCC BAA-888 / DSM 13862 / ZAS-9</strain>
    </source>
</reference>
<dbReference type="Pfam" id="PF04851">
    <property type="entry name" value="ResIII"/>
    <property type="match status" value="1"/>
</dbReference>
<dbReference type="RefSeq" id="WP_015710931.1">
    <property type="nucleotide sequence ID" value="NC_015577.1"/>
</dbReference>
<evidence type="ECO:0000313" key="2">
    <source>
        <dbReference type="EMBL" id="AEF81524.1"/>
    </source>
</evidence>
<dbReference type="HOGENOM" id="CLU_369465_0_0_12"/>
<dbReference type="eggNOG" id="COG1061">
    <property type="taxonomic scope" value="Bacteria"/>
</dbReference>
<evidence type="ECO:0000313" key="3">
    <source>
        <dbReference type="Proteomes" id="UP000009222"/>
    </source>
</evidence>
<evidence type="ECO:0000259" key="1">
    <source>
        <dbReference type="Pfam" id="PF04851"/>
    </source>
</evidence>
<dbReference type="GO" id="GO:0005829">
    <property type="term" value="C:cytosol"/>
    <property type="evidence" value="ECO:0007669"/>
    <property type="project" value="TreeGrafter"/>
</dbReference>
<dbReference type="SUPFAM" id="SSF52540">
    <property type="entry name" value="P-loop containing nucleoside triphosphate hydrolases"/>
    <property type="match status" value="2"/>
</dbReference>
<dbReference type="AlphaFoldDB" id="F5Y7M1"/>
<dbReference type="InterPro" id="IPR027417">
    <property type="entry name" value="P-loop_NTPase"/>
</dbReference>
<dbReference type="GO" id="GO:0016787">
    <property type="term" value="F:hydrolase activity"/>
    <property type="evidence" value="ECO:0007669"/>
    <property type="project" value="InterPro"/>
</dbReference>
<gene>
    <name evidence="2" type="ordered locus">TREAZ_1057</name>
</gene>
<dbReference type="PANTHER" id="PTHR47396">
    <property type="entry name" value="TYPE I RESTRICTION ENZYME ECOKI R PROTEIN"/>
    <property type="match status" value="1"/>
</dbReference>
<dbReference type="STRING" id="545695.TREAZ_1057"/>
<dbReference type="InParanoid" id="F5Y7M1"/>
<proteinExistence type="predicted"/>
<dbReference type="PANTHER" id="PTHR47396:SF1">
    <property type="entry name" value="ATP-DEPENDENT HELICASE IRC3-RELATED"/>
    <property type="match status" value="1"/>
</dbReference>
<organism evidence="2 3">
    <name type="scientific">Leadbettera azotonutricia (strain ATCC BAA-888 / DSM 13862 / ZAS-9)</name>
    <name type="common">Treponema azotonutricium</name>
    <dbReference type="NCBI Taxonomy" id="545695"/>
    <lineage>
        <taxon>Bacteria</taxon>
        <taxon>Pseudomonadati</taxon>
        <taxon>Spirochaetota</taxon>
        <taxon>Spirochaetia</taxon>
        <taxon>Spirochaetales</taxon>
        <taxon>Breznakiellaceae</taxon>
        <taxon>Leadbettera</taxon>
    </lineage>
</organism>
<dbReference type="Proteomes" id="UP000009222">
    <property type="component" value="Chromosome"/>
</dbReference>
<name>F5Y7M1_LEAAZ</name>
<protein>
    <submittedName>
        <fullName evidence="2">Type III restriction enzyme, res subunit</fullName>
    </submittedName>
</protein>
<dbReference type="REBASE" id="36203">
    <property type="entry name" value="Taz9ORF1058P"/>
</dbReference>
<dbReference type="EMBL" id="CP001841">
    <property type="protein sequence ID" value="AEF81524.1"/>
    <property type="molecule type" value="Genomic_DNA"/>
</dbReference>
<dbReference type="eggNOG" id="COG3587">
    <property type="taxonomic scope" value="Bacteria"/>
</dbReference>
<keyword evidence="3" id="KW-1185">Reference proteome</keyword>
<dbReference type="OrthoDB" id="9804145at2"/>
<sequence>MTGKKQFNTQELVLKISSKNYDPRKYPINDWDRYLDVLCQNRNFQKEAIKTILYYLVSDNYKSIEDLVNENYRDNLSLQEKYRTIEDYHARLQLPKKLSGSIDLATGTGKSYVMYGIAQIALGIGLVDKVLVLGPPSLTIERELTNKFVGLSSNKILLNAIPQSSKCSNPSIIHANETIKDYSICIENVNAIYTNNSSSIMDSLSFGRGERCLVLNDEVHHAYNKTSGNGTDNRSIKKWKEFLLDSAYSFKYIIGFTGTAYIDNDYFNDCLYRYSLRSGIENKFIKKIDYIVENIDQNEYEKFQKILFNHKRNKQLYPEIKPLTILITKDIKEAKQLQTRLVEFLASRKEGTEEELYKGKVLIVTSHKDHRQNIPLLSYVDSKDNNTEWIISVAMLTEGWDVKNVYQIVPMEEKAFNSKLLIAQVLGRGLRIPKEYPTISEVIVYNHDKWSSRIKELVAEILEMETKISNGILKKSDRAKYHFSVYNIKYIKNTKETPNKDTEKFIYKDYANLISHEDVYSDDAKYTDIDGKELKINYQIEREQFLITDIVNQVYNDFQKRRLEGIILDLGKNEYTSDNLPEKSDIESYIRRSMKEVGLKGNSLSSQNKQIIFSTFGTLLRKKPKSLRISRDFEKLEEIKTFSKDVENVSVLGLKGGSTIFYTNNYRDEIISEDSLIAFNEIITDLSLPRSAFIEVDNSYNLKTPVDLVFTFKKPEREFVQELIKQENAEKVSNWIKSSNMGFYSIEYSFTKGTHTNSHPFNPDFFILLKENKSEYISVVEIKSDGDDTEENKQKYKYALDHFKLLNETLKKDGINQKYFFNFLSPENYPDYFSWLRDGKLIKGLFKSALDRELEE</sequence>
<dbReference type="Gene3D" id="3.40.50.300">
    <property type="entry name" value="P-loop containing nucleotide triphosphate hydrolases"/>
    <property type="match status" value="2"/>
</dbReference>
<accession>F5Y7M1</accession>
<dbReference type="KEGG" id="taz:TREAZ_1057"/>
<dbReference type="GO" id="GO:0005524">
    <property type="term" value="F:ATP binding"/>
    <property type="evidence" value="ECO:0007669"/>
    <property type="project" value="InterPro"/>
</dbReference>
<reference evidence="3" key="1">
    <citation type="submission" date="2009-12" db="EMBL/GenBank/DDBJ databases">
        <title>Complete sequence of Treponema azotonutricium strain ZAS-9.</title>
        <authorList>
            <person name="Tetu S.G."/>
            <person name="Matson E."/>
            <person name="Ren Q."/>
            <person name="Seshadri R."/>
            <person name="Elbourne L."/>
            <person name="Hassan K.A."/>
            <person name="Durkin A."/>
            <person name="Radune D."/>
            <person name="Mohamoud Y."/>
            <person name="Shay R."/>
            <person name="Jin S."/>
            <person name="Zhang X."/>
            <person name="Lucey K."/>
            <person name="Ballor N.R."/>
            <person name="Ottesen E."/>
            <person name="Rosenthal R."/>
            <person name="Allen A."/>
            <person name="Leadbetter J.R."/>
            <person name="Paulsen I.T."/>
        </authorList>
    </citation>
    <scope>NUCLEOTIDE SEQUENCE [LARGE SCALE GENOMIC DNA]</scope>
    <source>
        <strain evidence="3">ATCC BAA-888 / DSM 13862 / ZAS-9</strain>
    </source>
</reference>
<dbReference type="InterPro" id="IPR006935">
    <property type="entry name" value="Helicase/UvrB_N"/>
</dbReference>
<dbReference type="InterPro" id="IPR050742">
    <property type="entry name" value="Helicase_Restrict-Modif_Enz"/>
</dbReference>
<dbReference type="GO" id="GO:0003677">
    <property type="term" value="F:DNA binding"/>
    <property type="evidence" value="ECO:0007669"/>
    <property type="project" value="InterPro"/>
</dbReference>